<dbReference type="Pfam" id="PF05348">
    <property type="entry name" value="UMP1"/>
    <property type="match status" value="1"/>
</dbReference>
<evidence type="ECO:0000256" key="3">
    <source>
        <dbReference type="SAM" id="MobiDB-lite"/>
    </source>
</evidence>
<accession>A0A0C9UQA2</accession>
<dbReference type="PANTHER" id="PTHR12828:SF3">
    <property type="entry name" value="PROTEASOME MATURATION PROTEIN"/>
    <property type="match status" value="1"/>
</dbReference>
<reference evidence="4 5" key="1">
    <citation type="submission" date="2014-06" db="EMBL/GenBank/DDBJ databases">
        <title>Evolutionary Origins and Diversification of the Mycorrhizal Mutualists.</title>
        <authorList>
            <consortium name="DOE Joint Genome Institute"/>
            <consortium name="Mycorrhizal Genomics Consortium"/>
            <person name="Kohler A."/>
            <person name="Kuo A."/>
            <person name="Nagy L.G."/>
            <person name="Floudas D."/>
            <person name="Copeland A."/>
            <person name="Barry K.W."/>
            <person name="Cichocki N."/>
            <person name="Veneault-Fourrey C."/>
            <person name="LaButti K."/>
            <person name="Lindquist E.A."/>
            <person name="Lipzen A."/>
            <person name="Lundell T."/>
            <person name="Morin E."/>
            <person name="Murat C."/>
            <person name="Riley R."/>
            <person name="Ohm R."/>
            <person name="Sun H."/>
            <person name="Tunlid A."/>
            <person name="Henrissat B."/>
            <person name="Grigoriev I.V."/>
            <person name="Hibbett D.S."/>
            <person name="Martin F."/>
        </authorList>
    </citation>
    <scope>NUCLEOTIDE SEQUENCE [LARGE SCALE GENOMIC DNA]</scope>
    <source>
        <strain evidence="4 5">SS14</strain>
    </source>
</reference>
<dbReference type="EMBL" id="KN837113">
    <property type="protein sequence ID" value="KIJ45098.1"/>
    <property type="molecule type" value="Genomic_DNA"/>
</dbReference>
<dbReference type="HOGENOM" id="CLU_100687_1_0_1"/>
<dbReference type="Proteomes" id="UP000054279">
    <property type="component" value="Unassembled WGS sequence"/>
</dbReference>
<evidence type="ECO:0000313" key="5">
    <source>
        <dbReference type="Proteomes" id="UP000054279"/>
    </source>
</evidence>
<keyword evidence="5" id="KW-1185">Reference proteome</keyword>
<evidence type="ECO:0000256" key="1">
    <source>
        <dbReference type="ARBA" id="ARBA00023186"/>
    </source>
</evidence>
<evidence type="ECO:0000256" key="2">
    <source>
        <dbReference type="ARBA" id="ARBA00043974"/>
    </source>
</evidence>
<sequence>MSSYRVVPTQSGPSKASVADTSNQLGLHDSLRHGGPRSLATEIKGGGPLQKRLEGWEETQDQLKLSMQRNMFGLHMPARQLMERKIVSGNPHMPAFAQFQSNIHLDILMGRDEMLDVEDIFGDQASALPLDIHADMERKRGI</sequence>
<feature type="compositionally biased region" description="Polar residues" evidence="3">
    <location>
        <begin position="1"/>
        <end position="25"/>
    </location>
</feature>
<evidence type="ECO:0008006" key="6">
    <source>
        <dbReference type="Google" id="ProtNLM"/>
    </source>
</evidence>
<dbReference type="GO" id="GO:0005737">
    <property type="term" value="C:cytoplasm"/>
    <property type="evidence" value="ECO:0007669"/>
    <property type="project" value="TreeGrafter"/>
</dbReference>
<keyword evidence="1" id="KW-0143">Chaperone</keyword>
<dbReference type="GO" id="GO:0043248">
    <property type="term" value="P:proteasome assembly"/>
    <property type="evidence" value="ECO:0007669"/>
    <property type="project" value="InterPro"/>
</dbReference>
<feature type="region of interest" description="Disordered" evidence="3">
    <location>
        <begin position="1"/>
        <end position="37"/>
    </location>
</feature>
<organism evidence="4 5">
    <name type="scientific">Sphaerobolus stellatus (strain SS14)</name>
    <dbReference type="NCBI Taxonomy" id="990650"/>
    <lineage>
        <taxon>Eukaryota</taxon>
        <taxon>Fungi</taxon>
        <taxon>Dikarya</taxon>
        <taxon>Basidiomycota</taxon>
        <taxon>Agaricomycotina</taxon>
        <taxon>Agaricomycetes</taxon>
        <taxon>Phallomycetidae</taxon>
        <taxon>Geastrales</taxon>
        <taxon>Sphaerobolaceae</taxon>
        <taxon>Sphaerobolus</taxon>
    </lineage>
</organism>
<dbReference type="PANTHER" id="PTHR12828">
    <property type="entry name" value="PROTEASOME MATURATION PROTEIN UMP1"/>
    <property type="match status" value="1"/>
</dbReference>
<dbReference type="AlphaFoldDB" id="A0A0C9UQA2"/>
<protein>
    <recommendedName>
        <fullName evidence="6">Proteasome maturation factor UMP1</fullName>
    </recommendedName>
</protein>
<dbReference type="OrthoDB" id="15001at2759"/>
<comment type="similarity">
    <text evidence="2">Belongs to the POMP/UMP1 family.</text>
</comment>
<dbReference type="GO" id="GO:0005634">
    <property type="term" value="C:nucleus"/>
    <property type="evidence" value="ECO:0007669"/>
    <property type="project" value="TreeGrafter"/>
</dbReference>
<proteinExistence type="inferred from homology"/>
<gene>
    <name evidence="4" type="ORF">M422DRAFT_29949</name>
</gene>
<name>A0A0C9UQA2_SPHS4</name>
<dbReference type="InterPro" id="IPR008012">
    <property type="entry name" value="Ump1"/>
</dbReference>
<evidence type="ECO:0000313" key="4">
    <source>
        <dbReference type="EMBL" id="KIJ45098.1"/>
    </source>
</evidence>